<comment type="caution">
    <text evidence="2">The sequence shown here is derived from an EMBL/GenBank/DDBJ whole genome shotgun (WGS) entry which is preliminary data.</text>
</comment>
<dbReference type="InterPro" id="IPR003491">
    <property type="entry name" value="REP-like_C"/>
</dbReference>
<dbReference type="GO" id="GO:0003743">
    <property type="term" value="F:translation initiation factor activity"/>
    <property type="evidence" value="ECO:0007669"/>
    <property type="project" value="UniProtKB-KW"/>
</dbReference>
<dbReference type="Proteomes" id="UP001596542">
    <property type="component" value="Unassembled WGS sequence"/>
</dbReference>
<organism evidence="2 3">
    <name type="scientific">Herminiimonas glaciei</name>
    <dbReference type="NCBI Taxonomy" id="523788"/>
    <lineage>
        <taxon>Bacteria</taxon>
        <taxon>Pseudomonadati</taxon>
        <taxon>Pseudomonadota</taxon>
        <taxon>Betaproteobacteria</taxon>
        <taxon>Burkholderiales</taxon>
        <taxon>Oxalobacteraceae</taxon>
        <taxon>Herminiimonas</taxon>
    </lineage>
</organism>
<gene>
    <name evidence="2" type="ORF">ACFQPC_16625</name>
</gene>
<evidence type="ECO:0000313" key="2">
    <source>
        <dbReference type="EMBL" id="MFC7289674.1"/>
    </source>
</evidence>
<name>A0ABW2IF89_9BURK</name>
<dbReference type="RefSeq" id="WP_382272967.1">
    <property type="nucleotide sequence ID" value="NZ_JBHTBU010000003.1"/>
</dbReference>
<keyword evidence="2" id="KW-0648">Protein biosynthesis</keyword>
<dbReference type="EMBL" id="JBHTBU010000003">
    <property type="protein sequence ID" value="MFC7289674.1"/>
    <property type="molecule type" value="Genomic_DNA"/>
</dbReference>
<feature type="domain" description="Replication initiation protein-like C-terminal" evidence="1">
    <location>
        <begin position="183"/>
        <end position="306"/>
    </location>
</feature>
<evidence type="ECO:0000259" key="1">
    <source>
        <dbReference type="Pfam" id="PF02486"/>
    </source>
</evidence>
<keyword evidence="2" id="KW-0396">Initiation factor</keyword>
<proteinExistence type="predicted"/>
<keyword evidence="3" id="KW-1185">Reference proteome</keyword>
<evidence type="ECO:0000313" key="3">
    <source>
        <dbReference type="Proteomes" id="UP001596542"/>
    </source>
</evidence>
<protein>
    <submittedName>
        <fullName evidence="2">Replication initiation factor domain-containing protein</fullName>
    </submittedName>
</protein>
<reference evidence="3" key="1">
    <citation type="journal article" date="2019" name="Int. J. Syst. Evol. Microbiol.">
        <title>The Global Catalogue of Microorganisms (GCM) 10K type strain sequencing project: providing services to taxonomists for standard genome sequencing and annotation.</title>
        <authorList>
            <consortium name="The Broad Institute Genomics Platform"/>
            <consortium name="The Broad Institute Genome Sequencing Center for Infectious Disease"/>
            <person name="Wu L."/>
            <person name="Ma J."/>
        </authorList>
    </citation>
    <scope>NUCLEOTIDE SEQUENCE [LARGE SCALE GENOMIC DNA]</scope>
    <source>
        <strain evidence="3">KACC 12508</strain>
    </source>
</reference>
<dbReference type="Pfam" id="PF02486">
    <property type="entry name" value="Rep_trans"/>
    <property type="match status" value="1"/>
</dbReference>
<sequence length="376" mass="42436">MSKHNLIKDKLKPALDSVHVPQDVPLASALLSRLVIRDKSSEEHVQPSNMSLTFSIEQTERVTLAAGRNNIGTLLFHPIPNDESHHTVAHVDWLGITLRLPEGKGIDWLFQELKSVFDLAVTRVRHTGWNGYLHRADIGKLGLVAWGGKAQRGTAHIEINGTGCAHISDWRQVQSWGTQHFARITRIDLTHDDLEGIQCNIDRVLEWQSSGGFNCGGRNAKVKLAGDWHDCTEGRTVYIGTRGNKMLRCYEKGKQLDDPASRWFRVELELRNKNRLLPWDMLTRAGQYLSGAYPCLAFLSAEQCKLRTTQKATDISLESMTGNAARLSGKAINVLMHLHCEDANVVVDLLRRDRIPKRLEPYEEHLKAMHDRKPTS</sequence>
<accession>A0ABW2IF89</accession>